<sequence>MDELIAAVRSLKEIDKGLRANVGTFFILECTLSQLKNITKMMHENQKEWYLHIDLVKGLKEEEAAMEYLAREIKPTGIITTRKSLIPIARAYSLRTILRFFAIDSVSLRNIVRTAQEVRPDCVEVLPGIVPKVIARLHEQLEPIGIKIITGGLVDQLSEVQGVMAAGAHAVSVGNTDLWKNLQLTRTSE</sequence>
<dbReference type="EMBL" id="LJJB01000013">
    <property type="protein sequence ID" value="KQL45090.1"/>
    <property type="molecule type" value="Genomic_DNA"/>
</dbReference>
<keyword evidence="1" id="KW-0804">Transcription</keyword>
<dbReference type="PIRSF" id="PIRSF016897">
    <property type="entry name" value="GlpP"/>
    <property type="match status" value="1"/>
</dbReference>
<evidence type="ECO:0000313" key="3">
    <source>
        <dbReference type="Proteomes" id="UP000051063"/>
    </source>
</evidence>
<evidence type="ECO:0000256" key="1">
    <source>
        <dbReference type="PIRNR" id="PIRNR016897"/>
    </source>
</evidence>
<keyword evidence="3" id="KW-1185">Reference proteome</keyword>
<evidence type="ECO:0000313" key="2">
    <source>
        <dbReference type="EMBL" id="KQL45090.1"/>
    </source>
</evidence>
<organism evidence="2 3">
    <name type="scientific">Brevibacillus choshinensis</name>
    <dbReference type="NCBI Taxonomy" id="54911"/>
    <lineage>
        <taxon>Bacteria</taxon>
        <taxon>Bacillati</taxon>
        <taxon>Bacillota</taxon>
        <taxon>Bacilli</taxon>
        <taxon>Bacillales</taxon>
        <taxon>Paenibacillaceae</taxon>
        <taxon>Brevibacillus</taxon>
    </lineage>
</organism>
<gene>
    <name evidence="2" type="ORF">AN963_27700</name>
</gene>
<dbReference type="Pfam" id="PF04309">
    <property type="entry name" value="G3P_antiterm"/>
    <property type="match status" value="1"/>
</dbReference>
<proteinExistence type="predicted"/>
<dbReference type="Proteomes" id="UP000051063">
    <property type="component" value="Unassembled WGS sequence"/>
</dbReference>
<comment type="caution">
    <text evidence="2">The sequence shown here is derived from an EMBL/GenBank/DDBJ whole genome shotgun (WGS) entry which is preliminary data.</text>
</comment>
<accession>A0ABR5N3M0</accession>
<dbReference type="PANTHER" id="PTHR35787:SF1">
    <property type="entry name" value="GLYCEROL UPTAKE OPERON ANTITERMINATOR REGULATORY PROTEIN"/>
    <property type="match status" value="1"/>
</dbReference>
<dbReference type="PANTHER" id="PTHR35787">
    <property type="entry name" value="GLYCEROL UPTAKE OPERON ANTITERMINATOR REGULATORY PROTEIN"/>
    <property type="match status" value="1"/>
</dbReference>
<keyword evidence="1" id="KW-0805">Transcription regulation</keyword>
<comment type="function">
    <text evidence="1">Regulates expression of the glpD operon. In the presence of glycerol 3-phosphate (G3P) causes antitermination of transcription of glpD at the inverted repeat of the leader region to enhance its transcription. Binds and stabilizes glpD leader mRNA.</text>
</comment>
<name>A0ABR5N3M0_BRECH</name>
<dbReference type="InterPro" id="IPR013785">
    <property type="entry name" value="Aldolase_TIM"/>
</dbReference>
<protein>
    <recommendedName>
        <fullName evidence="1">Glycerol uptake operon antiterminator regulatory protein</fullName>
    </recommendedName>
</protein>
<reference evidence="2 3" key="1">
    <citation type="submission" date="2015-09" db="EMBL/GenBank/DDBJ databases">
        <title>Genome sequencing project for genomic taxonomy and phylogenomics of Bacillus-like bacteria.</title>
        <authorList>
            <person name="Liu B."/>
            <person name="Wang J."/>
            <person name="Zhu Y."/>
            <person name="Liu G."/>
            <person name="Chen Q."/>
            <person name="Chen Z."/>
            <person name="Lan J."/>
            <person name="Che J."/>
            <person name="Ge C."/>
            <person name="Shi H."/>
            <person name="Pan Z."/>
            <person name="Liu X."/>
        </authorList>
    </citation>
    <scope>NUCLEOTIDE SEQUENCE [LARGE SCALE GENOMIC DNA]</scope>
    <source>
        <strain evidence="2 3">DSM 8552</strain>
    </source>
</reference>
<dbReference type="SUPFAM" id="SSF110391">
    <property type="entry name" value="GlpP-like"/>
    <property type="match status" value="1"/>
</dbReference>
<dbReference type="Gene3D" id="3.20.20.70">
    <property type="entry name" value="Aldolase class I"/>
    <property type="match status" value="1"/>
</dbReference>
<dbReference type="InterPro" id="IPR006699">
    <property type="entry name" value="GlpP"/>
</dbReference>
<dbReference type="RefSeq" id="WP_055747690.1">
    <property type="nucleotide sequence ID" value="NZ_LJJB01000013.1"/>
</dbReference>
<keyword evidence="1" id="KW-0694">RNA-binding</keyword>
<keyword evidence="1" id="KW-0319">Glycerol metabolism</keyword>